<dbReference type="PANTHER" id="PTHR13285">
    <property type="entry name" value="ACYLTRANSFERASE"/>
    <property type="match status" value="1"/>
</dbReference>
<proteinExistence type="inferred from homology"/>
<comment type="similarity">
    <text evidence="2">Belongs to the membrane-bound acyltransferase family.</text>
</comment>
<keyword evidence="3 7" id="KW-0812">Transmembrane</keyword>
<dbReference type="Proteomes" id="UP001056012">
    <property type="component" value="Chromosome 1"/>
</dbReference>
<dbReference type="GO" id="GO:0006506">
    <property type="term" value="P:GPI anchor biosynthetic process"/>
    <property type="evidence" value="ECO:0007669"/>
    <property type="project" value="TreeGrafter"/>
</dbReference>
<keyword evidence="9" id="KW-1185">Reference proteome</keyword>
<reference evidence="8" key="1">
    <citation type="submission" date="2021-12" db="EMBL/GenBank/DDBJ databases">
        <title>Curvularia clavata genome.</title>
        <authorList>
            <person name="Cao Y."/>
        </authorList>
    </citation>
    <scope>NUCLEOTIDE SEQUENCE</scope>
    <source>
        <strain evidence="8">Yc1106</strain>
    </source>
</reference>
<gene>
    <name evidence="8" type="ORF">yc1106_00709</name>
</gene>
<feature type="transmembrane region" description="Helical" evidence="7">
    <location>
        <begin position="511"/>
        <end position="527"/>
    </location>
</feature>
<dbReference type="GO" id="GO:0008374">
    <property type="term" value="F:O-acyltransferase activity"/>
    <property type="evidence" value="ECO:0007669"/>
    <property type="project" value="TreeGrafter"/>
</dbReference>
<dbReference type="Pfam" id="PF03062">
    <property type="entry name" value="MBOAT"/>
    <property type="match status" value="1"/>
</dbReference>
<accession>A0A9Q9DNS0</accession>
<feature type="transmembrane region" description="Helical" evidence="7">
    <location>
        <begin position="605"/>
        <end position="626"/>
    </location>
</feature>
<sequence length="641" mass="73589">MALKFIRQLYSLDTLDTRFVVPATAPPKEALEDAKLDPAGPIPIKDGRDGTKRAENDIQPPRWNTPEFYFYYVAIITSVFFMFKAVLDVSKESHPNYKKFEHLLSDGWIPGRKVDNVDAQYAGFRQNIPYLFLVVFLHPFLRKAYDSFWLADKYTQVRSSVGSGLTMGLTPSAAADARMLQRISFDLSFAVVFLVALHGFSALKILAILYVNYCIGKKLPREYIPAATWIFNVGTLFANELGRGYSYATILGTFLPSTVSEKGESSSSLGHMLDSYGGLIPRWEVLFNFTILRLISFNLDYYWSLNSRASSPLELITSKKKQLDPSNLSERDRVSIPAKPTDFTFRNYFAYATYSPLYLAGPIITFNDYISQCRYRAHSITTRRTMLYLVRFIVVLLTMEIMIHYMYMVAIFHEKPDWSKYTPCELSMLGFFNLKHIWLKLLIPWRFFRLWSLMDGIDPPENMVRCMSDNYSVMHFWRGWHRSFNKWSLRYLYIPLGGSKGTGILGKARSVGNYLAVFTFIAIWHDIQLRLLMWGWLVTLFVLPEIIASYIFPARKWKDSPNAYRWLCGVGAVGEILMLMTANLVGFALGVDGLKGLVAGIVGTWSGWMFFATACSALFTGVQFMFEWRESEKRKGIKMKC</sequence>
<dbReference type="InterPro" id="IPR004299">
    <property type="entry name" value="MBOAT_fam"/>
</dbReference>
<protein>
    <submittedName>
        <fullName evidence="8">Uncharacterized protein</fullName>
    </submittedName>
</protein>
<feature type="transmembrane region" description="Helical" evidence="7">
    <location>
        <begin position="533"/>
        <end position="552"/>
    </location>
</feature>
<dbReference type="VEuPathDB" id="FungiDB:yc1106_00709"/>
<evidence type="ECO:0000256" key="3">
    <source>
        <dbReference type="ARBA" id="ARBA00022692"/>
    </source>
</evidence>
<feature type="transmembrane region" description="Helical" evidence="7">
    <location>
        <begin position="69"/>
        <end position="87"/>
    </location>
</feature>
<keyword evidence="4 7" id="KW-1133">Transmembrane helix</keyword>
<dbReference type="OrthoDB" id="420606at2759"/>
<feature type="transmembrane region" description="Helical" evidence="7">
    <location>
        <begin position="564"/>
        <end position="585"/>
    </location>
</feature>
<evidence type="ECO:0000256" key="1">
    <source>
        <dbReference type="ARBA" id="ARBA00004141"/>
    </source>
</evidence>
<evidence type="ECO:0000256" key="6">
    <source>
        <dbReference type="SAM" id="MobiDB-lite"/>
    </source>
</evidence>
<dbReference type="InterPro" id="IPR051085">
    <property type="entry name" value="MB_O-acyltransferase"/>
</dbReference>
<dbReference type="AlphaFoldDB" id="A0A9Q9DNS0"/>
<evidence type="ECO:0000256" key="2">
    <source>
        <dbReference type="ARBA" id="ARBA00010323"/>
    </source>
</evidence>
<evidence type="ECO:0000313" key="8">
    <source>
        <dbReference type="EMBL" id="USP73435.1"/>
    </source>
</evidence>
<feature type="compositionally biased region" description="Basic and acidic residues" evidence="6">
    <location>
        <begin position="45"/>
        <end position="56"/>
    </location>
</feature>
<feature type="transmembrane region" description="Helical" evidence="7">
    <location>
        <begin position="187"/>
        <end position="211"/>
    </location>
</feature>
<evidence type="ECO:0000313" key="9">
    <source>
        <dbReference type="Proteomes" id="UP001056012"/>
    </source>
</evidence>
<dbReference type="PANTHER" id="PTHR13285:SF18">
    <property type="entry name" value="PROTEIN-CYSTEINE N-PALMITOYLTRANSFERASE RASP"/>
    <property type="match status" value="1"/>
</dbReference>
<name>A0A9Q9DNS0_CURCL</name>
<feature type="region of interest" description="Disordered" evidence="6">
    <location>
        <begin position="39"/>
        <end position="59"/>
    </location>
</feature>
<keyword evidence="5 7" id="KW-0472">Membrane</keyword>
<dbReference type="GO" id="GO:0005783">
    <property type="term" value="C:endoplasmic reticulum"/>
    <property type="evidence" value="ECO:0007669"/>
    <property type="project" value="TreeGrafter"/>
</dbReference>
<evidence type="ECO:0000256" key="7">
    <source>
        <dbReference type="SAM" id="Phobius"/>
    </source>
</evidence>
<comment type="subcellular location">
    <subcellularLocation>
        <location evidence="1">Membrane</location>
        <topology evidence="1">Multi-pass membrane protein</topology>
    </subcellularLocation>
</comment>
<evidence type="ECO:0000256" key="5">
    <source>
        <dbReference type="ARBA" id="ARBA00023136"/>
    </source>
</evidence>
<evidence type="ECO:0000256" key="4">
    <source>
        <dbReference type="ARBA" id="ARBA00022989"/>
    </source>
</evidence>
<dbReference type="EMBL" id="CP089274">
    <property type="protein sequence ID" value="USP73435.1"/>
    <property type="molecule type" value="Genomic_DNA"/>
</dbReference>
<feature type="transmembrane region" description="Helical" evidence="7">
    <location>
        <begin position="428"/>
        <end position="448"/>
    </location>
</feature>
<feature type="transmembrane region" description="Helical" evidence="7">
    <location>
        <begin position="388"/>
        <end position="408"/>
    </location>
</feature>
<organism evidence="8 9">
    <name type="scientific">Curvularia clavata</name>
    <dbReference type="NCBI Taxonomy" id="95742"/>
    <lineage>
        <taxon>Eukaryota</taxon>
        <taxon>Fungi</taxon>
        <taxon>Dikarya</taxon>
        <taxon>Ascomycota</taxon>
        <taxon>Pezizomycotina</taxon>
        <taxon>Dothideomycetes</taxon>
        <taxon>Pleosporomycetidae</taxon>
        <taxon>Pleosporales</taxon>
        <taxon>Pleosporineae</taxon>
        <taxon>Pleosporaceae</taxon>
        <taxon>Curvularia</taxon>
    </lineage>
</organism>
<dbReference type="GO" id="GO:0016020">
    <property type="term" value="C:membrane"/>
    <property type="evidence" value="ECO:0007669"/>
    <property type="project" value="UniProtKB-SubCell"/>
</dbReference>